<keyword evidence="2" id="KW-0963">Cytoplasm</keyword>
<comment type="subcellular location">
    <subcellularLocation>
        <location evidence="1">Cytoplasm</location>
    </subcellularLocation>
</comment>
<dbReference type="Gene3D" id="2.30.42.10">
    <property type="match status" value="1"/>
</dbReference>
<sequence>MKMAMAKGNSRTLIIEKESGSYGFTLQSYGIKHHGEKDIEYLTYVDFVLENGPAGKAGMRPGDVILSINGVDMEHEDHQLVVNYLQQCPDRIRMAVRFEDCVRKVNLHVRYVKLQAALYERVKVYNQLCEHEKRIVSHICQRKRMTELRESKSVQKQQDSTSQAQAKMCRCKCMKKSKNLSARSETHLTDNEQSSSIKATEINEKLKRFSLHYPCTNGSSQIERSNYAKIISTKSKKQSEWRSQPDIQEAEQFNAMAYGGYGFVYGYAMPKSPKHKPQTLPRGTKKDEDILEGGIQRTASAGTELASDQEHLATRRHLKSAEDLLLKQQVSDKSSCFKNVYSDYRNSNKCWWK</sequence>
<evidence type="ECO:0000313" key="5">
    <source>
        <dbReference type="Proteomes" id="UP001187531"/>
    </source>
</evidence>
<evidence type="ECO:0000256" key="1">
    <source>
        <dbReference type="ARBA" id="ARBA00004496"/>
    </source>
</evidence>
<proteinExistence type="predicted"/>
<dbReference type="SUPFAM" id="SSF50156">
    <property type="entry name" value="PDZ domain-like"/>
    <property type="match status" value="1"/>
</dbReference>
<dbReference type="SMART" id="SM00228">
    <property type="entry name" value="PDZ"/>
    <property type="match status" value="1"/>
</dbReference>
<dbReference type="PANTHER" id="PTHR15963:SF5">
    <property type="entry name" value="SHORT SPINDLE 6, ISOFORM A"/>
    <property type="match status" value="1"/>
</dbReference>
<dbReference type="InterPro" id="IPR001478">
    <property type="entry name" value="PDZ"/>
</dbReference>
<comment type="caution">
    <text evidence="4">The sequence shown here is derived from an EMBL/GenBank/DDBJ whole genome shotgun (WGS) entry which is preliminary data.</text>
</comment>
<dbReference type="PANTHER" id="PTHR15963">
    <property type="entry name" value="GENERAL RECEPTOR FOR PHOSPHOINOSITIDES 1-ASSOCIATED SCAFFOLD PROTEIN-RELATED"/>
    <property type="match status" value="1"/>
</dbReference>
<dbReference type="AlphaFoldDB" id="A0AA88IFN4"/>
<dbReference type="PROSITE" id="PS50106">
    <property type="entry name" value="PDZ"/>
    <property type="match status" value="1"/>
</dbReference>
<accession>A0AA88IFN4</accession>
<dbReference type="GO" id="GO:0005737">
    <property type="term" value="C:cytoplasm"/>
    <property type="evidence" value="ECO:0007669"/>
    <property type="project" value="UniProtKB-SubCell"/>
</dbReference>
<organism evidence="4 5">
    <name type="scientific">Artemia franciscana</name>
    <name type="common">Brine shrimp</name>
    <name type="synonym">Artemia sanfranciscana</name>
    <dbReference type="NCBI Taxonomy" id="6661"/>
    <lineage>
        <taxon>Eukaryota</taxon>
        <taxon>Metazoa</taxon>
        <taxon>Ecdysozoa</taxon>
        <taxon>Arthropoda</taxon>
        <taxon>Crustacea</taxon>
        <taxon>Branchiopoda</taxon>
        <taxon>Anostraca</taxon>
        <taxon>Artemiidae</taxon>
        <taxon>Artemia</taxon>
    </lineage>
</organism>
<dbReference type="InterPro" id="IPR052122">
    <property type="entry name" value="Intracell_Traff_Signaling_Reg"/>
</dbReference>
<protein>
    <recommendedName>
        <fullName evidence="3">PDZ domain-containing protein</fullName>
    </recommendedName>
</protein>
<evidence type="ECO:0000256" key="2">
    <source>
        <dbReference type="ARBA" id="ARBA00022490"/>
    </source>
</evidence>
<name>A0AA88IFN4_ARTSF</name>
<gene>
    <name evidence="4" type="ORF">QYM36_001930</name>
</gene>
<evidence type="ECO:0000259" key="3">
    <source>
        <dbReference type="PROSITE" id="PS50106"/>
    </source>
</evidence>
<keyword evidence="5" id="KW-1185">Reference proteome</keyword>
<dbReference type="Pfam" id="PF00595">
    <property type="entry name" value="PDZ"/>
    <property type="match status" value="1"/>
</dbReference>
<dbReference type="Proteomes" id="UP001187531">
    <property type="component" value="Unassembled WGS sequence"/>
</dbReference>
<feature type="domain" description="PDZ" evidence="3">
    <location>
        <begin position="12"/>
        <end position="100"/>
    </location>
</feature>
<reference evidence="4" key="1">
    <citation type="submission" date="2023-07" db="EMBL/GenBank/DDBJ databases">
        <title>Chromosome-level genome assembly of Artemia franciscana.</title>
        <authorList>
            <person name="Jo E."/>
        </authorList>
    </citation>
    <scope>NUCLEOTIDE SEQUENCE</scope>
    <source>
        <tissue evidence="4">Whole body</tissue>
    </source>
</reference>
<dbReference type="InterPro" id="IPR036034">
    <property type="entry name" value="PDZ_sf"/>
</dbReference>
<evidence type="ECO:0000313" key="4">
    <source>
        <dbReference type="EMBL" id="KAK2723421.1"/>
    </source>
</evidence>
<dbReference type="EMBL" id="JAVRJZ010000004">
    <property type="protein sequence ID" value="KAK2723421.1"/>
    <property type="molecule type" value="Genomic_DNA"/>
</dbReference>